<protein>
    <recommendedName>
        <fullName evidence="3">Amidohydrolase-related domain-containing protein</fullName>
    </recommendedName>
</protein>
<dbReference type="AlphaFoldDB" id="A0A8J8W5T6"/>
<dbReference type="OrthoDB" id="3364440at2759"/>
<sequence length="410" mass="46863">MHTIEELRMLVQKHPLIDQHAYRVPSLDLTKELSEEQADLMMGKSSKVATLATQRALHQLQELYGEPCDTWDDVHTARSRCLTDNYIEFFQRCLQGTHMLLLTDVDLVLGEVVLQDWPDQFTTSDSKKIVCIETVAEEVLQKLMNEQRQANTSVLNQFRTRFIDAINDFMNDAAVVAFQTDICYRSGLDVDPYSPDDDTMTAALHRILDMGNRRCGYCVTEKPILDWMVVQIMKLNSSGRSSSKTKPLQFSTALADDPSRVADFETRPVSANPVLLEPLLQKYFSEVVLLNAGYPYTREACLIANRHRAVHLDLGGIFPAVSRDGQERVLREVFETMPNSRLLWSTHGNHHPESFWLANKQFRQALERVLVDYVACGDLSLLQAKELAVDILFRNANRLYSLKQMSDYEI</sequence>
<dbReference type="PANTHER" id="PTHR43383">
    <property type="entry name" value="NODULIN 6"/>
    <property type="match status" value="1"/>
</dbReference>
<dbReference type="PANTHER" id="PTHR43383:SF2">
    <property type="entry name" value="AMIDOHYDROLASE 2 FAMILY PROTEIN"/>
    <property type="match status" value="1"/>
</dbReference>
<organism evidence="1 2">
    <name type="scientific">Penicillium ucsense</name>
    <dbReference type="NCBI Taxonomy" id="2839758"/>
    <lineage>
        <taxon>Eukaryota</taxon>
        <taxon>Fungi</taxon>
        <taxon>Dikarya</taxon>
        <taxon>Ascomycota</taxon>
        <taxon>Pezizomycotina</taxon>
        <taxon>Eurotiomycetes</taxon>
        <taxon>Eurotiomycetidae</taxon>
        <taxon>Eurotiales</taxon>
        <taxon>Aspergillaceae</taxon>
        <taxon>Penicillium</taxon>
    </lineage>
</organism>
<keyword evidence="2" id="KW-1185">Reference proteome</keyword>
<name>A0A8J8W5T6_9EURO</name>
<evidence type="ECO:0000313" key="1">
    <source>
        <dbReference type="EMBL" id="KAF7718721.1"/>
    </source>
</evidence>
<accession>A0A8J8W5T6</accession>
<comment type="caution">
    <text evidence="1">The sequence shown here is derived from an EMBL/GenBank/DDBJ whole genome shotgun (WGS) entry which is preliminary data.</text>
</comment>
<proteinExistence type="predicted"/>
<dbReference type="InterPro" id="IPR032466">
    <property type="entry name" value="Metal_Hydrolase"/>
</dbReference>
<dbReference type="Proteomes" id="UP000631181">
    <property type="component" value="Unassembled WGS sequence"/>
</dbReference>
<evidence type="ECO:0000313" key="2">
    <source>
        <dbReference type="Proteomes" id="UP000631181"/>
    </source>
</evidence>
<evidence type="ECO:0008006" key="3">
    <source>
        <dbReference type="Google" id="ProtNLM"/>
    </source>
</evidence>
<dbReference type="SUPFAM" id="SSF51556">
    <property type="entry name" value="Metallo-dependent hydrolases"/>
    <property type="match status" value="1"/>
</dbReference>
<gene>
    <name evidence="1" type="ORF">PECM_001140</name>
</gene>
<dbReference type="EMBL" id="WIWV01000012">
    <property type="protein sequence ID" value="KAF7718721.1"/>
    <property type="molecule type" value="Genomic_DNA"/>
</dbReference>
<dbReference type="Gene3D" id="3.20.20.140">
    <property type="entry name" value="Metal-dependent hydrolases"/>
    <property type="match status" value="1"/>
</dbReference>
<reference evidence="1" key="1">
    <citation type="journal article" date="2020" name="Front. Microbiol.">
        <title>Gene regulatory networks of Penicillium echinulatum 2HH and Penicillium oxalicum 114-2 inferred by a computational biology approach.</title>
        <authorList>
            <person name="Lenz A.R."/>
            <person name="Galan-Vasquez E."/>
            <person name="Balbinot E."/>
            <person name="De Abreu F.P."/>
            <person name="De Oliveira N.S."/>
            <person name="Da Rosa L.O."/>
            <person name="De Avila E Silva S."/>
            <person name="Camassola M."/>
            <person name="Dillon A.J.P."/>
            <person name="Perez-Rueda E."/>
        </authorList>
    </citation>
    <scope>NUCLEOTIDE SEQUENCE</scope>
    <source>
        <strain evidence="1">S1M29</strain>
    </source>
</reference>